<name>F0ZHG8_DICPU</name>
<accession>F0ZHG8</accession>
<keyword evidence="3" id="KW-1185">Reference proteome</keyword>
<gene>
    <name evidence="2" type="ORF">DICPUDRAFT_77737</name>
</gene>
<dbReference type="EMBL" id="GL871021">
    <property type="protein sequence ID" value="EGC36627.1"/>
    <property type="molecule type" value="Genomic_DNA"/>
</dbReference>
<dbReference type="GeneID" id="10500281"/>
<dbReference type="eggNOG" id="ENOG502RID1">
    <property type="taxonomic scope" value="Eukaryota"/>
</dbReference>
<evidence type="ECO:0000313" key="3">
    <source>
        <dbReference type="Proteomes" id="UP000001064"/>
    </source>
</evidence>
<sequence length="155" mass="16994">MSTCPYCNKKVYFAERQFYKNQDYHQICHGLLIREEQAKAPKVFAIHEIIHCNPDENLKQKYPLAPIDGYVPSQPSTSASPPPKTVKERLNTVSSVDKVVSTPSGFNSSGSKVTTQSSSPSSSPKVSTNGPKKCGGCPNILQPNNRFCTQCGLKC</sequence>
<protein>
    <recommendedName>
        <fullName evidence="4">Zinc-ribbon domain-containing protein</fullName>
    </recommendedName>
</protein>
<dbReference type="RefSeq" id="XP_003286865.1">
    <property type="nucleotide sequence ID" value="XM_003286817.1"/>
</dbReference>
<feature type="region of interest" description="Disordered" evidence="1">
    <location>
        <begin position="94"/>
        <end position="135"/>
    </location>
</feature>
<organism evidence="2 3">
    <name type="scientific">Dictyostelium purpureum</name>
    <name type="common">Slime mold</name>
    <dbReference type="NCBI Taxonomy" id="5786"/>
    <lineage>
        <taxon>Eukaryota</taxon>
        <taxon>Amoebozoa</taxon>
        <taxon>Evosea</taxon>
        <taxon>Eumycetozoa</taxon>
        <taxon>Dictyostelia</taxon>
        <taxon>Dictyosteliales</taxon>
        <taxon>Dictyosteliaceae</taxon>
        <taxon>Dictyostelium</taxon>
    </lineage>
</organism>
<dbReference type="SUPFAM" id="SSF57716">
    <property type="entry name" value="Glucocorticoid receptor-like (DNA-binding domain)"/>
    <property type="match status" value="1"/>
</dbReference>
<dbReference type="InParanoid" id="F0ZHG8"/>
<evidence type="ECO:0000313" key="2">
    <source>
        <dbReference type="EMBL" id="EGC36627.1"/>
    </source>
</evidence>
<reference evidence="3" key="1">
    <citation type="journal article" date="2011" name="Genome Biol.">
        <title>Comparative genomics of the social amoebae Dictyostelium discoideum and Dictyostelium purpureum.</title>
        <authorList>
            <consortium name="US DOE Joint Genome Institute (JGI-PGF)"/>
            <person name="Sucgang R."/>
            <person name="Kuo A."/>
            <person name="Tian X."/>
            <person name="Salerno W."/>
            <person name="Parikh A."/>
            <person name="Feasley C.L."/>
            <person name="Dalin E."/>
            <person name="Tu H."/>
            <person name="Huang E."/>
            <person name="Barry K."/>
            <person name="Lindquist E."/>
            <person name="Shapiro H."/>
            <person name="Bruce D."/>
            <person name="Schmutz J."/>
            <person name="Salamov A."/>
            <person name="Fey P."/>
            <person name="Gaudet P."/>
            <person name="Anjard C."/>
            <person name="Babu M.M."/>
            <person name="Basu S."/>
            <person name="Bushmanova Y."/>
            <person name="van der Wel H."/>
            <person name="Katoh-Kurasawa M."/>
            <person name="Dinh C."/>
            <person name="Coutinho P.M."/>
            <person name="Saito T."/>
            <person name="Elias M."/>
            <person name="Schaap P."/>
            <person name="Kay R.R."/>
            <person name="Henrissat B."/>
            <person name="Eichinger L."/>
            <person name="Rivero F."/>
            <person name="Putnam N.H."/>
            <person name="West C.M."/>
            <person name="Loomis W.F."/>
            <person name="Chisholm R.L."/>
            <person name="Shaulsky G."/>
            <person name="Strassmann J.E."/>
            <person name="Queller D.C."/>
            <person name="Kuspa A."/>
            <person name="Grigoriev I.V."/>
        </authorList>
    </citation>
    <scope>NUCLEOTIDE SEQUENCE [LARGE SCALE GENOMIC DNA]</scope>
    <source>
        <strain evidence="3">QSDP1</strain>
    </source>
</reference>
<feature type="compositionally biased region" description="Polar residues" evidence="1">
    <location>
        <begin position="94"/>
        <end position="106"/>
    </location>
</feature>
<feature type="compositionally biased region" description="Low complexity" evidence="1">
    <location>
        <begin position="107"/>
        <end position="130"/>
    </location>
</feature>
<dbReference type="KEGG" id="dpp:DICPUDRAFT_77737"/>
<dbReference type="AlphaFoldDB" id="F0ZHG8"/>
<dbReference type="FunCoup" id="F0ZHG8">
    <property type="interactions" value="229"/>
</dbReference>
<evidence type="ECO:0008006" key="4">
    <source>
        <dbReference type="Google" id="ProtNLM"/>
    </source>
</evidence>
<dbReference type="OrthoDB" id="25654at2759"/>
<dbReference type="VEuPathDB" id="AmoebaDB:DICPUDRAFT_77737"/>
<evidence type="ECO:0000256" key="1">
    <source>
        <dbReference type="SAM" id="MobiDB-lite"/>
    </source>
</evidence>
<proteinExistence type="predicted"/>
<dbReference type="Proteomes" id="UP000001064">
    <property type="component" value="Unassembled WGS sequence"/>
</dbReference>